<keyword evidence="2" id="KW-1185">Reference proteome</keyword>
<accession>A0A8H6Y581</accession>
<reference evidence="1" key="1">
    <citation type="submission" date="2020-05" db="EMBL/GenBank/DDBJ databases">
        <title>Mycena genomes resolve the evolution of fungal bioluminescence.</title>
        <authorList>
            <person name="Tsai I.J."/>
        </authorList>
    </citation>
    <scope>NUCLEOTIDE SEQUENCE</scope>
    <source>
        <strain evidence="1">CCC161011</strain>
    </source>
</reference>
<dbReference type="EMBL" id="JACAZI010000009">
    <property type="protein sequence ID" value="KAF7352042.1"/>
    <property type="molecule type" value="Genomic_DNA"/>
</dbReference>
<dbReference type="AlphaFoldDB" id="A0A8H6Y581"/>
<proteinExistence type="predicted"/>
<evidence type="ECO:0000313" key="1">
    <source>
        <dbReference type="EMBL" id="KAF7352042.1"/>
    </source>
</evidence>
<comment type="caution">
    <text evidence="1">The sequence shown here is derived from an EMBL/GenBank/DDBJ whole genome shotgun (WGS) entry which is preliminary data.</text>
</comment>
<dbReference type="Proteomes" id="UP000620124">
    <property type="component" value="Unassembled WGS sequence"/>
</dbReference>
<gene>
    <name evidence="1" type="ORF">MVEN_01166600</name>
</gene>
<organism evidence="1 2">
    <name type="scientific">Mycena venus</name>
    <dbReference type="NCBI Taxonomy" id="2733690"/>
    <lineage>
        <taxon>Eukaryota</taxon>
        <taxon>Fungi</taxon>
        <taxon>Dikarya</taxon>
        <taxon>Basidiomycota</taxon>
        <taxon>Agaricomycotina</taxon>
        <taxon>Agaricomycetes</taxon>
        <taxon>Agaricomycetidae</taxon>
        <taxon>Agaricales</taxon>
        <taxon>Marasmiineae</taxon>
        <taxon>Mycenaceae</taxon>
        <taxon>Mycena</taxon>
    </lineage>
</organism>
<sequence length="259" mass="28696">MLQLKPDVEKLVPVVATKLQQLSSELYSGTAANPGQVAAERSEFLDEIRKQPGLEHFLRPTPYNTLRRVAQHGPVLILNGHADGCDGIIILTAASEPVCVALSSVTVQELYSKRELLKELLGRCNVRTREDSESSRLFGQREGFNFKAPEECFEEILTWLWMNVVEPLYQALASHGIYAGRLWWLPTGAFSGLPLHASAPKDHFIHSYTATLGSLLEARAKRPSIASTPRRLGVVGVTHTGVGKQNHLKGRGNMQHRML</sequence>
<protein>
    <submittedName>
        <fullName evidence="1">CHAT domain-containing protein</fullName>
    </submittedName>
</protein>
<evidence type="ECO:0000313" key="2">
    <source>
        <dbReference type="Proteomes" id="UP000620124"/>
    </source>
</evidence>
<dbReference type="OrthoDB" id="3027775at2759"/>
<name>A0A8H6Y581_9AGAR</name>